<name>A0A9N9X379_PHACE</name>
<dbReference type="PROSITE" id="PS00086">
    <property type="entry name" value="CYTOCHROME_P450"/>
    <property type="match status" value="1"/>
</dbReference>
<dbReference type="InterPro" id="IPR050196">
    <property type="entry name" value="Cytochrome_P450_Monoox"/>
</dbReference>
<evidence type="ECO:0000256" key="2">
    <source>
        <dbReference type="ARBA" id="ARBA00010617"/>
    </source>
</evidence>
<dbReference type="InterPro" id="IPR017972">
    <property type="entry name" value="Cyt_P450_CS"/>
</dbReference>
<dbReference type="PRINTS" id="PR00385">
    <property type="entry name" value="P450"/>
</dbReference>
<evidence type="ECO:0000313" key="12">
    <source>
        <dbReference type="Proteomes" id="UP001153737"/>
    </source>
</evidence>
<dbReference type="Gene3D" id="1.10.630.10">
    <property type="entry name" value="Cytochrome P450"/>
    <property type="match status" value="1"/>
</dbReference>
<evidence type="ECO:0000313" key="11">
    <source>
        <dbReference type="EMBL" id="CAG9820261.1"/>
    </source>
</evidence>
<dbReference type="GO" id="GO:0020037">
    <property type="term" value="F:heme binding"/>
    <property type="evidence" value="ECO:0007669"/>
    <property type="project" value="InterPro"/>
</dbReference>
<dbReference type="GO" id="GO:0016705">
    <property type="term" value="F:oxidoreductase activity, acting on paired donors, with incorporation or reduction of molecular oxygen"/>
    <property type="evidence" value="ECO:0007669"/>
    <property type="project" value="InterPro"/>
</dbReference>
<protein>
    <recommendedName>
        <fullName evidence="13">Cytochrome P450</fullName>
    </recommendedName>
</protein>
<accession>A0A9N9X379</accession>
<organism evidence="11 12">
    <name type="scientific">Phaedon cochleariae</name>
    <name type="common">Mustard beetle</name>
    <dbReference type="NCBI Taxonomy" id="80249"/>
    <lineage>
        <taxon>Eukaryota</taxon>
        <taxon>Metazoa</taxon>
        <taxon>Ecdysozoa</taxon>
        <taxon>Arthropoda</taxon>
        <taxon>Hexapoda</taxon>
        <taxon>Insecta</taxon>
        <taxon>Pterygota</taxon>
        <taxon>Neoptera</taxon>
        <taxon>Endopterygota</taxon>
        <taxon>Coleoptera</taxon>
        <taxon>Polyphaga</taxon>
        <taxon>Cucujiformia</taxon>
        <taxon>Chrysomeloidea</taxon>
        <taxon>Chrysomelidae</taxon>
        <taxon>Chrysomelinae</taxon>
        <taxon>Chrysomelini</taxon>
        <taxon>Phaedon</taxon>
    </lineage>
</organism>
<reference evidence="11" key="2">
    <citation type="submission" date="2022-10" db="EMBL/GenBank/DDBJ databases">
        <authorList>
            <consortium name="ENA_rothamsted_submissions"/>
            <consortium name="culmorum"/>
            <person name="King R."/>
        </authorList>
    </citation>
    <scope>NUCLEOTIDE SEQUENCE</scope>
</reference>
<gene>
    <name evidence="11" type="ORF">PHAECO_LOCUS7260</name>
</gene>
<evidence type="ECO:0000256" key="8">
    <source>
        <dbReference type="PIRSR" id="PIRSR602401-1"/>
    </source>
</evidence>
<dbReference type="PANTHER" id="PTHR24291:SF106">
    <property type="entry name" value="CYTOCHROME P450 4G1-RELATED"/>
    <property type="match status" value="1"/>
</dbReference>
<dbReference type="OrthoDB" id="1470350at2759"/>
<feature type="binding site" description="axial binding residue" evidence="8">
    <location>
        <position position="504"/>
    </location>
    <ligand>
        <name>heme</name>
        <dbReference type="ChEBI" id="CHEBI:30413"/>
    </ligand>
    <ligandPart>
        <name>Fe</name>
        <dbReference type="ChEBI" id="CHEBI:18248"/>
    </ligandPart>
</feature>
<evidence type="ECO:0000256" key="3">
    <source>
        <dbReference type="ARBA" id="ARBA00022617"/>
    </source>
</evidence>
<keyword evidence="6 8" id="KW-0408">Iron</keyword>
<dbReference type="PRINTS" id="PR00463">
    <property type="entry name" value="EP450I"/>
</dbReference>
<dbReference type="InterPro" id="IPR002401">
    <property type="entry name" value="Cyt_P450_E_grp-I"/>
</dbReference>
<dbReference type="InterPro" id="IPR036396">
    <property type="entry name" value="Cyt_P450_sf"/>
</dbReference>
<keyword evidence="3 8" id="KW-0349">Heme</keyword>
<evidence type="ECO:0008006" key="13">
    <source>
        <dbReference type="Google" id="ProtNLM"/>
    </source>
</evidence>
<evidence type="ECO:0000256" key="5">
    <source>
        <dbReference type="ARBA" id="ARBA00023002"/>
    </source>
</evidence>
<keyword evidence="5 9" id="KW-0560">Oxidoreductase</keyword>
<dbReference type="Proteomes" id="UP001153737">
    <property type="component" value="Chromosome 3"/>
</dbReference>
<evidence type="ECO:0000256" key="9">
    <source>
        <dbReference type="RuleBase" id="RU000461"/>
    </source>
</evidence>
<keyword evidence="10" id="KW-0472">Membrane</keyword>
<dbReference type="GO" id="GO:0005506">
    <property type="term" value="F:iron ion binding"/>
    <property type="evidence" value="ECO:0007669"/>
    <property type="project" value="InterPro"/>
</dbReference>
<dbReference type="AlphaFoldDB" id="A0A9N9X379"/>
<dbReference type="CDD" id="cd20628">
    <property type="entry name" value="CYP4"/>
    <property type="match status" value="1"/>
</dbReference>
<keyword evidence="12" id="KW-1185">Reference proteome</keyword>
<feature type="transmembrane region" description="Helical" evidence="10">
    <location>
        <begin position="20"/>
        <end position="38"/>
    </location>
</feature>
<reference evidence="11" key="1">
    <citation type="submission" date="2022-01" db="EMBL/GenBank/DDBJ databases">
        <authorList>
            <person name="King R."/>
        </authorList>
    </citation>
    <scope>NUCLEOTIDE SEQUENCE</scope>
</reference>
<keyword evidence="10" id="KW-0812">Transmembrane</keyword>
<evidence type="ECO:0000256" key="6">
    <source>
        <dbReference type="ARBA" id="ARBA00023004"/>
    </source>
</evidence>
<evidence type="ECO:0000256" key="7">
    <source>
        <dbReference type="ARBA" id="ARBA00023033"/>
    </source>
</evidence>
<dbReference type="GO" id="GO:0004497">
    <property type="term" value="F:monooxygenase activity"/>
    <property type="evidence" value="ECO:0007669"/>
    <property type="project" value="UniProtKB-KW"/>
</dbReference>
<dbReference type="SUPFAM" id="SSF48264">
    <property type="entry name" value="Cytochrome P450"/>
    <property type="match status" value="1"/>
</dbReference>
<evidence type="ECO:0000256" key="4">
    <source>
        <dbReference type="ARBA" id="ARBA00022723"/>
    </source>
</evidence>
<dbReference type="EMBL" id="OU896709">
    <property type="protein sequence ID" value="CAG9820261.1"/>
    <property type="molecule type" value="Genomic_DNA"/>
</dbReference>
<keyword evidence="7 9" id="KW-0503">Monooxygenase</keyword>
<evidence type="ECO:0000256" key="1">
    <source>
        <dbReference type="ARBA" id="ARBA00001971"/>
    </source>
</evidence>
<dbReference type="InterPro" id="IPR001128">
    <property type="entry name" value="Cyt_P450"/>
</dbReference>
<dbReference type="Pfam" id="PF00067">
    <property type="entry name" value="p450"/>
    <property type="match status" value="1"/>
</dbReference>
<keyword evidence="4 8" id="KW-0479">Metal-binding</keyword>
<evidence type="ECO:0000256" key="10">
    <source>
        <dbReference type="SAM" id="Phobius"/>
    </source>
</evidence>
<dbReference type="PANTHER" id="PTHR24291">
    <property type="entry name" value="CYTOCHROME P450 FAMILY 4"/>
    <property type="match status" value="1"/>
</dbReference>
<comment type="similarity">
    <text evidence="2 9">Belongs to the cytochrome P450 family.</text>
</comment>
<comment type="cofactor">
    <cofactor evidence="1 8">
        <name>heme</name>
        <dbReference type="ChEBI" id="CHEBI:30413"/>
    </cofactor>
</comment>
<proteinExistence type="inferred from homology"/>
<keyword evidence="10" id="KW-1133">Transmembrane helix</keyword>
<sequence>MSQPQVQPLGVEGSTLTSSLVTSILGVTVVLVLYHYWFQSLRYVRLTKNIPGPRTIPILGNAYMALGQSPSDVFKLACRIYEEMKSDVIKAYLGPKLVIAITSAEDAEVILGSNVHLEKSPEYGLFEPWLGDGLLISKGEKWRSHRKMIAPTFHTSILKSFMPVFNKNANQLVEAFRKEKGKEFDVHDYMSGATVDTLLETAMGVTKTSEDNTGFDYAMAVMSMCNILHQRHYKIWLRFEPLFRFTKMSFQQGSLLNTIHTLTRRVIKRKKQNYFERKSKGESNQYQNVVDSGKFDERHGLFEETQNIMTNYLRDDLDENDENDVGEKKRLAFLDFMIEASHSKGIQISDEEIKQEVDTIMFEGHDTTAAASSFILCLLGIHEDIQKRVFEELKEIFQDNMERPITFNDTLQMKYLERVMMESLRLYPPVPMIARKVNEDVKLVSGDYTIPAGTSVVVTQYLIHRNPKHYDNPLKFDPDNFLPERCQQRPYYAFIPFSAGPRSCVGRKYAMLKLKVLLAGVLRKFVIHSKTNETDFKLQGDIILKREEGFKITVSERA</sequence>